<proteinExistence type="predicted"/>
<keyword evidence="1" id="KW-0472">Membrane</keyword>
<accession>A0A2T6ZNV3</accession>
<evidence type="ECO:0000256" key="1">
    <source>
        <dbReference type="SAM" id="Phobius"/>
    </source>
</evidence>
<organism evidence="2 3">
    <name type="scientific">Tuber borchii</name>
    <name type="common">White truffle</name>
    <dbReference type="NCBI Taxonomy" id="42251"/>
    <lineage>
        <taxon>Eukaryota</taxon>
        <taxon>Fungi</taxon>
        <taxon>Dikarya</taxon>
        <taxon>Ascomycota</taxon>
        <taxon>Pezizomycotina</taxon>
        <taxon>Pezizomycetes</taxon>
        <taxon>Pezizales</taxon>
        <taxon>Tuberaceae</taxon>
        <taxon>Tuber</taxon>
    </lineage>
</organism>
<reference evidence="2 3" key="1">
    <citation type="submission" date="2017-04" db="EMBL/GenBank/DDBJ databases">
        <title>Draft genome sequence of Tuber borchii Vittad., a whitish edible truffle.</title>
        <authorList>
            <consortium name="DOE Joint Genome Institute"/>
            <person name="Murat C."/>
            <person name="Kuo A."/>
            <person name="Barry K.W."/>
            <person name="Clum A."/>
            <person name="Dockter R.B."/>
            <person name="Fauchery L."/>
            <person name="Iotti M."/>
            <person name="Kohler A."/>
            <person name="Labutti K."/>
            <person name="Lindquist E.A."/>
            <person name="Lipzen A."/>
            <person name="Ohm R.A."/>
            <person name="Wang M."/>
            <person name="Grigoriev I.V."/>
            <person name="Zambonelli A."/>
            <person name="Martin F.M."/>
        </authorList>
    </citation>
    <scope>NUCLEOTIDE SEQUENCE [LARGE SCALE GENOMIC DNA]</scope>
    <source>
        <strain evidence="2 3">Tbo3840</strain>
    </source>
</reference>
<dbReference type="AlphaFoldDB" id="A0A2T6ZNV3"/>
<keyword evidence="3" id="KW-1185">Reference proteome</keyword>
<protein>
    <submittedName>
        <fullName evidence="2">Uncharacterized protein</fullName>
    </submittedName>
</protein>
<dbReference type="Proteomes" id="UP000244722">
    <property type="component" value="Unassembled WGS sequence"/>
</dbReference>
<dbReference type="EMBL" id="NESQ01000160">
    <property type="protein sequence ID" value="PUU77166.1"/>
    <property type="molecule type" value="Genomic_DNA"/>
</dbReference>
<evidence type="ECO:0000313" key="2">
    <source>
        <dbReference type="EMBL" id="PUU77166.1"/>
    </source>
</evidence>
<gene>
    <name evidence="2" type="ORF">B9Z19DRAFT_1086728</name>
</gene>
<comment type="caution">
    <text evidence="2">The sequence shown here is derived from an EMBL/GenBank/DDBJ whole genome shotgun (WGS) entry which is preliminary data.</text>
</comment>
<name>A0A2T6ZNV3_TUBBO</name>
<evidence type="ECO:0000313" key="3">
    <source>
        <dbReference type="Proteomes" id="UP000244722"/>
    </source>
</evidence>
<feature type="transmembrane region" description="Helical" evidence="1">
    <location>
        <begin position="57"/>
        <end position="73"/>
    </location>
</feature>
<keyword evidence="1" id="KW-0812">Transmembrane</keyword>
<sequence>MGSHTMVKCKMQCMFWTFSFLHNYFCSILPRHCFHFVRDNAYHFLRGLPSRPNSSFFLHKVMIGAFFLFLFFLKKIPPSDSYPYSSETT</sequence>
<keyword evidence="1" id="KW-1133">Transmembrane helix</keyword>